<name>A0A879R1B7_9CAUD</name>
<dbReference type="Pfam" id="PF08855">
    <property type="entry name" value="DUF1825"/>
    <property type="match status" value="1"/>
</dbReference>
<dbReference type="Proteomes" id="UP000664915">
    <property type="component" value="Segment"/>
</dbReference>
<dbReference type="RefSeq" id="YP_010670004.1">
    <property type="nucleotide sequence ID" value="NC_070963.1"/>
</dbReference>
<dbReference type="KEGG" id="vg:77946199"/>
<evidence type="ECO:0000313" key="2">
    <source>
        <dbReference type="Proteomes" id="UP000664915"/>
    </source>
</evidence>
<reference evidence="1" key="1">
    <citation type="submission" date="2020-09" db="EMBL/GenBank/DDBJ databases">
        <authorList>
            <person name="Zhang D."/>
            <person name="Hatherill J.R."/>
            <person name="Ramirez J.F."/>
            <person name="Edinger B."/>
            <person name="Balarin R."/>
            <person name="Sullivan A."/>
            <person name="Humpal K.M."/>
            <person name="Guseva A."/>
            <person name="Butela K.A."/>
            <person name="Garlena R.A."/>
            <person name="Russell D.A."/>
            <person name="Pope W.H."/>
            <person name="Jacobs-Sera D."/>
            <person name="Hatfull G.F."/>
        </authorList>
    </citation>
    <scope>NUCLEOTIDE SEQUENCE</scope>
</reference>
<organism evidence="1 2">
    <name type="scientific">Synechococcus phage S-SRM01</name>
    <dbReference type="NCBI Taxonomy" id="2781608"/>
    <lineage>
        <taxon>Viruses</taxon>
        <taxon>Duplodnaviria</taxon>
        <taxon>Heunggongvirae</taxon>
        <taxon>Uroviricota</taxon>
        <taxon>Caudoviricetes</taxon>
        <taxon>Pantevenvirales</taxon>
        <taxon>Kyanoviridae</taxon>
        <taxon>Serangoonvirus</taxon>
        <taxon>Serangoonvirus essarone</taxon>
    </lineage>
</organism>
<dbReference type="GeneID" id="77946199"/>
<accession>A0A879R1B7</accession>
<proteinExistence type="predicted"/>
<protein>
    <submittedName>
        <fullName evidence="1">DUF1825 family protein</fullName>
    </submittedName>
</protein>
<keyword evidence="2" id="KW-1185">Reference proteome</keyword>
<dbReference type="EMBL" id="MW015081">
    <property type="protein sequence ID" value="QPX47994.1"/>
    <property type="molecule type" value="Genomic_DNA"/>
</dbReference>
<sequence length="110" mass="12826">MSKFFDSDIIQDELTEINQLQEDIYGSILSFGMMTREDKLEHIEKLELLLEKQRVMYTRLSLSDDPEAVVMKENLRKSVALMGFPPETDMNILFKSMTKTIESLKQFIDA</sequence>
<evidence type="ECO:0000313" key="1">
    <source>
        <dbReference type="EMBL" id="QPX47994.1"/>
    </source>
</evidence>
<dbReference type="InterPro" id="IPR014954">
    <property type="entry name" value="DUF1825"/>
</dbReference>